<proteinExistence type="predicted"/>
<accession>W7BBS4</accession>
<keyword evidence="1" id="KW-0472">Membrane</keyword>
<dbReference type="Proteomes" id="UP000019253">
    <property type="component" value="Unassembled WGS sequence"/>
</dbReference>
<name>W7BBS4_9LIST</name>
<organism evidence="2 3">
    <name type="scientific">Listeria grandensis FSL F6-0971</name>
    <dbReference type="NCBI Taxonomy" id="1265819"/>
    <lineage>
        <taxon>Bacteria</taxon>
        <taxon>Bacillati</taxon>
        <taxon>Bacillota</taxon>
        <taxon>Bacilli</taxon>
        <taxon>Bacillales</taxon>
        <taxon>Listeriaceae</taxon>
        <taxon>Listeria</taxon>
    </lineage>
</organism>
<comment type="caution">
    <text evidence="2">The sequence shown here is derived from an EMBL/GenBank/DDBJ whole genome shotgun (WGS) entry which is preliminary data.</text>
</comment>
<reference evidence="2 3" key="1">
    <citation type="journal article" date="2014" name="Int. J. Syst. Evol. Microbiol.">
        <title>Listeria floridensis sp. nov., Listeria aquatica sp. nov., Listeria cornellensis sp. nov., Listeria riparia sp. nov. and Listeria grandensis sp. nov., from agricultural and natural environments.</title>
        <authorList>
            <person name="den Bakker H.C."/>
            <person name="Warchocki S."/>
            <person name="Wright E.M."/>
            <person name="Allred A.F."/>
            <person name="Ahlstrom C."/>
            <person name="Manuel C.S."/>
            <person name="Stasiewicz M.J."/>
            <person name="Burrell A."/>
            <person name="Roof S."/>
            <person name="Strawn L."/>
            <person name="Fortes E.D."/>
            <person name="Nightingale K.K."/>
            <person name="Kephart D."/>
            <person name="Wiedmann M."/>
        </authorList>
    </citation>
    <scope>NUCLEOTIDE SEQUENCE [LARGE SCALE GENOMIC DNA]</scope>
    <source>
        <strain evidence="3">FSL F6-971</strain>
    </source>
</reference>
<evidence type="ECO:0000256" key="1">
    <source>
        <dbReference type="SAM" id="Phobius"/>
    </source>
</evidence>
<evidence type="ECO:0000313" key="3">
    <source>
        <dbReference type="Proteomes" id="UP000019253"/>
    </source>
</evidence>
<dbReference type="AlphaFoldDB" id="W7BBS4"/>
<dbReference type="STRING" id="1265819.PGRAN_01680"/>
<dbReference type="PATRIC" id="fig|1265819.5.peg.336"/>
<protein>
    <submittedName>
        <fullName evidence="2">Hemolysin III</fullName>
    </submittedName>
</protein>
<evidence type="ECO:0000313" key="2">
    <source>
        <dbReference type="EMBL" id="EUJ24579.1"/>
    </source>
</evidence>
<keyword evidence="1" id="KW-1133">Transmembrane helix</keyword>
<keyword evidence="3" id="KW-1185">Reference proteome</keyword>
<sequence length="67" mass="7865">MHETYNWKEEVANAVTHGIGFLLSIPALIMLIIFAVQRDNPIYLISFFNLRYLTRITLFLFNNATQF</sequence>
<feature type="transmembrane region" description="Helical" evidence="1">
    <location>
        <begin position="12"/>
        <end position="36"/>
    </location>
</feature>
<dbReference type="EMBL" id="AODD01000002">
    <property type="protein sequence ID" value="EUJ24579.1"/>
    <property type="molecule type" value="Genomic_DNA"/>
</dbReference>
<gene>
    <name evidence="2" type="ORF">PGRAN_01680</name>
</gene>
<keyword evidence="1" id="KW-0812">Transmembrane</keyword>